<reference evidence="3" key="1">
    <citation type="journal article" date="2023" name="Comput. Struct. Biotechnol. J.">
        <title>Discovery of a novel marine Bacteroidetes with a rich repertoire of carbohydrate-active enzymes.</title>
        <authorList>
            <person name="Chen B."/>
            <person name="Liu G."/>
            <person name="Chen Q."/>
            <person name="Wang H."/>
            <person name="Liu L."/>
            <person name="Tang K."/>
        </authorList>
    </citation>
    <scope>NUCLEOTIDE SEQUENCE</scope>
    <source>
        <strain evidence="3">TK19036</strain>
    </source>
</reference>
<dbReference type="EMBL" id="CP120682">
    <property type="protein sequence ID" value="WKN39866.1"/>
    <property type="molecule type" value="Genomic_DNA"/>
</dbReference>
<organism evidence="3">
    <name type="scientific">Roseihalotalea indica</name>
    <dbReference type="NCBI Taxonomy" id="2867963"/>
    <lineage>
        <taxon>Bacteria</taxon>
        <taxon>Pseudomonadati</taxon>
        <taxon>Bacteroidota</taxon>
        <taxon>Cytophagia</taxon>
        <taxon>Cytophagales</taxon>
        <taxon>Catalimonadaceae</taxon>
        <taxon>Roseihalotalea</taxon>
    </lineage>
</organism>
<dbReference type="PANTHER" id="PTHR44520">
    <property type="entry name" value="RESPONSE REGULATOR RCP1-RELATED"/>
    <property type="match status" value="1"/>
</dbReference>
<protein>
    <submittedName>
        <fullName evidence="3">Response regulator</fullName>
    </submittedName>
</protein>
<feature type="modified residue" description="4-aspartylphosphate" evidence="1">
    <location>
        <position position="64"/>
    </location>
</feature>
<dbReference type="InterPro" id="IPR001789">
    <property type="entry name" value="Sig_transdc_resp-reg_receiver"/>
</dbReference>
<keyword evidence="1" id="KW-0597">Phosphoprotein</keyword>
<accession>A0AA49JJM6</accession>
<dbReference type="InterPro" id="IPR011006">
    <property type="entry name" value="CheY-like_superfamily"/>
</dbReference>
<dbReference type="Pfam" id="PF00072">
    <property type="entry name" value="Response_reg"/>
    <property type="match status" value="1"/>
</dbReference>
<dbReference type="InterPro" id="IPR052893">
    <property type="entry name" value="TCS_response_regulator"/>
</dbReference>
<dbReference type="PROSITE" id="PS50110">
    <property type="entry name" value="RESPONSE_REGULATORY"/>
    <property type="match status" value="1"/>
</dbReference>
<dbReference type="GO" id="GO:0000160">
    <property type="term" value="P:phosphorelay signal transduction system"/>
    <property type="evidence" value="ECO:0007669"/>
    <property type="project" value="InterPro"/>
</dbReference>
<evidence type="ECO:0000259" key="2">
    <source>
        <dbReference type="PROSITE" id="PS50110"/>
    </source>
</evidence>
<dbReference type="SMART" id="SM00448">
    <property type="entry name" value="REC"/>
    <property type="match status" value="1"/>
</dbReference>
<dbReference type="PANTHER" id="PTHR44520:SF2">
    <property type="entry name" value="RESPONSE REGULATOR RCP1"/>
    <property type="match status" value="1"/>
</dbReference>
<gene>
    <name evidence="3" type="ORF">K4G66_14315</name>
</gene>
<evidence type="ECO:0000313" key="3">
    <source>
        <dbReference type="EMBL" id="WKN39866.1"/>
    </source>
</evidence>
<evidence type="ECO:0000256" key="1">
    <source>
        <dbReference type="PROSITE-ProRule" id="PRU00169"/>
    </source>
</evidence>
<feature type="domain" description="Response regulatory" evidence="2">
    <location>
        <begin position="7"/>
        <end position="131"/>
    </location>
</feature>
<dbReference type="Gene3D" id="3.40.50.2300">
    <property type="match status" value="1"/>
</dbReference>
<reference evidence="3" key="2">
    <citation type="journal article" date="2024" name="Antonie Van Leeuwenhoek">
        <title>Roseihalotalea indica gen. nov., sp. nov., a halophilic Bacteroidetes from mesopelagic Southwest Indian Ocean with higher carbohydrate metabolic potential.</title>
        <authorList>
            <person name="Chen B."/>
            <person name="Zhang M."/>
            <person name="Lin D."/>
            <person name="Ye J."/>
            <person name="Tang K."/>
        </authorList>
    </citation>
    <scope>NUCLEOTIDE SEQUENCE</scope>
    <source>
        <strain evidence="3">TK19036</strain>
    </source>
</reference>
<sequence>MMKKVECILLVDDDEATNYLNELMITELDLTEHLLQARNGKMALDLLQEHARQHQRLPNLILIDINMPVMDGFAFINAYRQLNLHSNPSLIAVLTTSPNASDMERVRNIGINDYIVKPLTEQILLKLLEKL</sequence>
<name>A0AA49JJM6_9BACT</name>
<dbReference type="AlphaFoldDB" id="A0AA49JJM6"/>
<dbReference type="SUPFAM" id="SSF52172">
    <property type="entry name" value="CheY-like"/>
    <property type="match status" value="1"/>
</dbReference>
<proteinExistence type="predicted"/>